<protein>
    <submittedName>
        <fullName evidence="2">Oxidoreductase UcpA</fullName>
        <ecNumber evidence="2">1.-.-.-</ecNumber>
    </submittedName>
</protein>
<accession>A0A517DVC3</accession>
<dbReference type="Gene3D" id="3.40.50.720">
    <property type="entry name" value="NAD(P)-binding Rossmann-like Domain"/>
    <property type="match status" value="1"/>
</dbReference>
<dbReference type="Pfam" id="PF13561">
    <property type="entry name" value="adh_short_C2"/>
    <property type="match status" value="1"/>
</dbReference>
<proteinExistence type="predicted"/>
<dbReference type="InterPro" id="IPR002347">
    <property type="entry name" value="SDR_fam"/>
</dbReference>
<dbReference type="GO" id="GO:0016491">
    <property type="term" value="F:oxidoreductase activity"/>
    <property type="evidence" value="ECO:0007669"/>
    <property type="project" value="UniProtKB-KW"/>
</dbReference>
<gene>
    <name evidence="2" type="primary">ucpA</name>
    <name evidence="2" type="ORF">SPTER_26900</name>
</gene>
<dbReference type="RefSeq" id="WP_144350812.1">
    <property type="nucleotide sequence ID" value="NZ_CP036259.1"/>
</dbReference>
<keyword evidence="1 2" id="KW-0560">Oxidoreductase</keyword>
<dbReference type="PANTHER" id="PTHR43975">
    <property type="entry name" value="ZGC:101858"/>
    <property type="match status" value="1"/>
</dbReference>
<dbReference type="PRINTS" id="PR00080">
    <property type="entry name" value="SDRFAMILY"/>
</dbReference>
<dbReference type="OrthoDB" id="9803333at2"/>
<organism evidence="2 3">
    <name type="scientific">Sporomusa termitida</name>
    <dbReference type="NCBI Taxonomy" id="2377"/>
    <lineage>
        <taxon>Bacteria</taxon>
        <taxon>Bacillati</taxon>
        <taxon>Bacillota</taxon>
        <taxon>Negativicutes</taxon>
        <taxon>Selenomonadales</taxon>
        <taxon>Sporomusaceae</taxon>
        <taxon>Sporomusa</taxon>
    </lineage>
</organism>
<keyword evidence="3" id="KW-1185">Reference proteome</keyword>
<sequence length="257" mass="27751">MNLLRNKTALITGGSDGIGFAIAAAFAEQGANLVLIGRDKEKLSHREKSLNQYGSAIHSIATDLNDKDSISQIVEQVSIRNIKVNILVNNAGFGRFIPFSKTDIIALDYHLNLNVKVPYLLTQAFLEDLIGSRGNVINISSYFAKRMLPDRPSTAYSLTKGALNSFTKALAFEVGPHGVRVNAIAPGSVATPQFLTNTKLLDHEAQARFSTMVKSIYPLQTIGEPKDIANMAVFLASDQASWITGGIFPVDGGLTTN</sequence>
<evidence type="ECO:0000256" key="1">
    <source>
        <dbReference type="ARBA" id="ARBA00023002"/>
    </source>
</evidence>
<reference evidence="2 3" key="1">
    <citation type="submission" date="2019-02" db="EMBL/GenBank/DDBJ databases">
        <title>Closed genome of Sporomusa termitida DSM 4440.</title>
        <authorList>
            <person name="Poehlein A."/>
            <person name="Daniel R."/>
        </authorList>
    </citation>
    <scope>NUCLEOTIDE SEQUENCE [LARGE SCALE GENOMIC DNA]</scope>
    <source>
        <strain evidence="2 3">DSM 4440</strain>
    </source>
</reference>
<evidence type="ECO:0000313" key="3">
    <source>
        <dbReference type="Proteomes" id="UP000320776"/>
    </source>
</evidence>
<dbReference type="PRINTS" id="PR00081">
    <property type="entry name" value="GDHRDH"/>
</dbReference>
<dbReference type="FunFam" id="3.40.50.720:FF:000084">
    <property type="entry name" value="Short-chain dehydrogenase reductase"/>
    <property type="match status" value="1"/>
</dbReference>
<dbReference type="Proteomes" id="UP000320776">
    <property type="component" value="Chromosome"/>
</dbReference>
<dbReference type="EC" id="1.-.-.-" evidence="2"/>
<dbReference type="CDD" id="cd05233">
    <property type="entry name" value="SDR_c"/>
    <property type="match status" value="1"/>
</dbReference>
<dbReference type="EMBL" id="CP036259">
    <property type="protein sequence ID" value="QDR81312.1"/>
    <property type="molecule type" value="Genomic_DNA"/>
</dbReference>
<dbReference type="AlphaFoldDB" id="A0A517DVC3"/>
<name>A0A517DVC3_9FIRM</name>
<evidence type="ECO:0000313" key="2">
    <source>
        <dbReference type="EMBL" id="QDR81312.1"/>
    </source>
</evidence>
<dbReference type="SUPFAM" id="SSF51735">
    <property type="entry name" value="NAD(P)-binding Rossmann-fold domains"/>
    <property type="match status" value="1"/>
</dbReference>
<dbReference type="KEGG" id="sted:SPTER_26900"/>
<dbReference type="InterPro" id="IPR036291">
    <property type="entry name" value="NAD(P)-bd_dom_sf"/>
</dbReference>
<dbReference type="PANTHER" id="PTHR43975:SF2">
    <property type="entry name" value="EG:BACR7A4.14 PROTEIN-RELATED"/>
    <property type="match status" value="1"/>
</dbReference>
<dbReference type="GO" id="GO:0008206">
    <property type="term" value="P:bile acid metabolic process"/>
    <property type="evidence" value="ECO:0007669"/>
    <property type="project" value="UniProtKB-ARBA"/>
</dbReference>